<comment type="subcellular location">
    <subcellularLocation>
        <location evidence="8">Cytoplasm</location>
    </subcellularLocation>
</comment>
<keyword evidence="3 8" id="KW-0489">Methyltransferase</keyword>
<gene>
    <name evidence="12" type="ORF">Q7A36_27700</name>
</gene>
<dbReference type="InterPro" id="IPR023546">
    <property type="entry name" value="MGMT"/>
</dbReference>
<evidence type="ECO:0000313" key="13">
    <source>
        <dbReference type="Proteomes" id="UP001243009"/>
    </source>
</evidence>
<feature type="domain" description="Methylated-DNA-[protein]-cysteine S-methyltransferase DNA binding" evidence="10">
    <location>
        <begin position="70"/>
        <end position="150"/>
    </location>
</feature>
<dbReference type="Gene3D" id="1.10.10.10">
    <property type="entry name" value="Winged helix-like DNA-binding domain superfamily/Winged helix DNA-binding domain"/>
    <property type="match status" value="1"/>
</dbReference>
<dbReference type="RefSeq" id="WP_305107016.1">
    <property type="nucleotide sequence ID" value="NZ_JAUTWS010000041.1"/>
</dbReference>
<keyword evidence="13" id="KW-1185">Reference proteome</keyword>
<comment type="miscellaneous">
    <text evidence="8">This enzyme catalyzes only one turnover and therefore is not strictly catalytic. According to one definition, an enzyme is a biocatalyst that acts repeatedly and over many reaction cycles.</text>
</comment>
<dbReference type="InterPro" id="IPR014048">
    <property type="entry name" value="MethylDNA_cys_MeTrfase_DNA-bd"/>
</dbReference>
<name>A0ABT9E7K0_9PROT</name>
<dbReference type="InterPro" id="IPR036388">
    <property type="entry name" value="WH-like_DNA-bd_sf"/>
</dbReference>
<feature type="domain" description="Methylguanine DNA methyltransferase ribonuclease-like" evidence="11">
    <location>
        <begin position="5"/>
        <end position="65"/>
    </location>
</feature>
<dbReference type="EC" id="2.1.1.63" evidence="8"/>
<evidence type="ECO:0000256" key="5">
    <source>
        <dbReference type="ARBA" id="ARBA00022763"/>
    </source>
</evidence>
<evidence type="ECO:0000256" key="1">
    <source>
        <dbReference type="ARBA" id="ARBA00001286"/>
    </source>
</evidence>
<dbReference type="SUPFAM" id="SSF53155">
    <property type="entry name" value="Methylated DNA-protein cysteine methyltransferase domain"/>
    <property type="match status" value="1"/>
</dbReference>
<comment type="catalytic activity">
    <reaction evidence="1 8">
        <text>a 4-O-methyl-thymidine in DNA + L-cysteinyl-[protein] = a thymidine in DNA + S-methyl-L-cysteinyl-[protein]</text>
        <dbReference type="Rhea" id="RHEA:53428"/>
        <dbReference type="Rhea" id="RHEA-COMP:10131"/>
        <dbReference type="Rhea" id="RHEA-COMP:10132"/>
        <dbReference type="Rhea" id="RHEA-COMP:13555"/>
        <dbReference type="Rhea" id="RHEA-COMP:13556"/>
        <dbReference type="ChEBI" id="CHEBI:29950"/>
        <dbReference type="ChEBI" id="CHEBI:82612"/>
        <dbReference type="ChEBI" id="CHEBI:137386"/>
        <dbReference type="ChEBI" id="CHEBI:137387"/>
        <dbReference type="EC" id="2.1.1.63"/>
    </reaction>
</comment>
<evidence type="ECO:0000256" key="4">
    <source>
        <dbReference type="ARBA" id="ARBA00022679"/>
    </source>
</evidence>
<protein>
    <recommendedName>
        <fullName evidence="8">Methylated-DNA--protein-cysteine methyltransferase</fullName>
        <ecNumber evidence="8">2.1.1.63</ecNumber>
    </recommendedName>
    <alternativeName>
        <fullName evidence="8">6-O-methylguanine-DNA methyltransferase</fullName>
        <shortName evidence="8">MGMT</shortName>
    </alternativeName>
    <alternativeName>
        <fullName evidence="8">O-6-methylguanine-DNA-alkyltransferase</fullName>
    </alternativeName>
</protein>
<dbReference type="SUPFAM" id="SSF46767">
    <property type="entry name" value="Methylated DNA-protein cysteine methyltransferase, C-terminal domain"/>
    <property type="match status" value="1"/>
</dbReference>
<dbReference type="NCBIfam" id="TIGR00589">
    <property type="entry name" value="ogt"/>
    <property type="match status" value="1"/>
</dbReference>
<dbReference type="InterPro" id="IPR036631">
    <property type="entry name" value="MGMT_N_sf"/>
</dbReference>
<evidence type="ECO:0000256" key="3">
    <source>
        <dbReference type="ARBA" id="ARBA00022603"/>
    </source>
</evidence>
<evidence type="ECO:0000313" key="12">
    <source>
        <dbReference type="EMBL" id="MDO9712159.1"/>
    </source>
</evidence>
<comment type="function">
    <text evidence="8">Involved in the cellular defense against the biological effects of O6-methylguanine (O6-MeG) and O4-methylthymine (O4-MeT) in DNA. Repairs the methylated nucleobase in DNA by stoichiometrically transferring the methyl group to a cysteine residue in the enzyme. This is a suicide reaction: the enzyme is irreversibly inactivated.</text>
</comment>
<evidence type="ECO:0000259" key="11">
    <source>
        <dbReference type="Pfam" id="PF02870"/>
    </source>
</evidence>
<evidence type="ECO:0000256" key="2">
    <source>
        <dbReference type="ARBA" id="ARBA00022490"/>
    </source>
</evidence>
<comment type="similarity">
    <text evidence="8">Belongs to the MGMT family.</text>
</comment>
<dbReference type="PROSITE" id="PS00374">
    <property type="entry name" value="MGMT"/>
    <property type="match status" value="1"/>
</dbReference>
<keyword evidence="2 8" id="KW-0963">Cytoplasm</keyword>
<dbReference type="Pfam" id="PF02870">
    <property type="entry name" value="Methyltransf_1N"/>
    <property type="match status" value="1"/>
</dbReference>
<dbReference type="InterPro" id="IPR001497">
    <property type="entry name" value="MethylDNA_cys_MeTrfase_AS"/>
</dbReference>
<dbReference type="PANTHER" id="PTHR10815:SF13">
    <property type="entry name" value="METHYLATED-DNA--PROTEIN-CYSTEINE METHYLTRANSFERASE"/>
    <property type="match status" value="1"/>
</dbReference>
<evidence type="ECO:0000256" key="8">
    <source>
        <dbReference type="HAMAP-Rule" id="MF_00772"/>
    </source>
</evidence>
<dbReference type="Proteomes" id="UP001243009">
    <property type="component" value="Unassembled WGS sequence"/>
</dbReference>
<evidence type="ECO:0000259" key="10">
    <source>
        <dbReference type="Pfam" id="PF01035"/>
    </source>
</evidence>
<accession>A0ABT9E7K0</accession>
<feature type="region of interest" description="Disordered" evidence="9">
    <location>
        <begin position="155"/>
        <end position="177"/>
    </location>
</feature>
<dbReference type="PANTHER" id="PTHR10815">
    <property type="entry name" value="METHYLATED-DNA--PROTEIN-CYSTEINE METHYLTRANSFERASE"/>
    <property type="match status" value="1"/>
</dbReference>
<evidence type="ECO:0000256" key="9">
    <source>
        <dbReference type="SAM" id="MobiDB-lite"/>
    </source>
</evidence>
<proteinExistence type="inferred from homology"/>
<dbReference type="HAMAP" id="MF_00772">
    <property type="entry name" value="OGT"/>
    <property type="match status" value="1"/>
</dbReference>
<reference evidence="12 13" key="1">
    <citation type="submission" date="2023-08" db="EMBL/GenBank/DDBJ databases">
        <title>The draft genome sequence of Paracraurococcus sp. LOR1-02.</title>
        <authorList>
            <person name="Kingkaew E."/>
            <person name="Tanasupawat S."/>
        </authorList>
    </citation>
    <scope>NUCLEOTIDE SEQUENCE [LARGE SCALE GENOMIC DNA]</scope>
    <source>
        <strain evidence="12 13">LOR1-02</strain>
    </source>
</reference>
<dbReference type="Gene3D" id="3.30.160.70">
    <property type="entry name" value="Methylated DNA-protein cysteine methyltransferase domain"/>
    <property type="match status" value="1"/>
</dbReference>
<dbReference type="Pfam" id="PF01035">
    <property type="entry name" value="DNA_binding_1"/>
    <property type="match status" value="1"/>
</dbReference>
<comment type="caution">
    <text evidence="12">The sequence shown here is derived from an EMBL/GenBank/DDBJ whole genome shotgun (WGS) entry which is preliminary data.</text>
</comment>
<organism evidence="12 13">
    <name type="scientific">Paracraurococcus lichenis</name>
    <dbReference type="NCBI Taxonomy" id="3064888"/>
    <lineage>
        <taxon>Bacteria</taxon>
        <taxon>Pseudomonadati</taxon>
        <taxon>Pseudomonadota</taxon>
        <taxon>Alphaproteobacteria</taxon>
        <taxon>Acetobacterales</taxon>
        <taxon>Roseomonadaceae</taxon>
        <taxon>Paracraurococcus</taxon>
    </lineage>
</organism>
<keyword evidence="5 8" id="KW-0227">DNA damage</keyword>
<sequence length="177" mass="18828">MPHITLHTPLGELTVFEDDGAIVALDWGRGAGADDAAPTPLLREAAAQLQDYFDGQRTGFDLPLNPQGSEFRRKVWDALRRIPPGETRSYLDIAREIGCRSPRAIGQANGDNPIPIIIPCHRVVAADGSLGGYSGGEGAATKRYLLALEARARTGAPTGELPLSSPPPGGQHQESSR</sequence>
<dbReference type="EMBL" id="JAUTWS010000041">
    <property type="protein sequence ID" value="MDO9712159.1"/>
    <property type="molecule type" value="Genomic_DNA"/>
</dbReference>
<feature type="active site" description="Nucleophile; methyl group acceptor" evidence="8">
    <location>
        <position position="120"/>
    </location>
</feature>
<dbReference type="InterPro" id="IPR036217">
    <property type="entry name" value="MethylDNA_cys_MeTrfase_DNAb"/>
</dbReference>
<evidence type="ECO:0000256" key="7">
    <source>
        <dbReference type="ARBA" id="ARBA00049348"/>
    </source>
</evidence>
<dbReference type="GO" id="GO:0032259">
    <property type="term" value="P:methylation"/>
    <property type="evidence" value="ECO:0007669"/>
    <property type="project" value="UniProtKB-KW"/>
</dbReference>
<keyword evidence="4 8" id="KW-0808">Transferase</keyword>
<dbReference type="CDD" id="cd06445">
    <property type="entry name" value="ATase"/>
    <property type="match status" value="1"/>
</dbReference>
<keyword evidence="6 8" id="KW-0234">DNA repair</keyword>
<dbReference type="InterPro" id="IPR008332">
    <property type="entry name" value="MethylG_MeTrfase_N"/>
</dbReference>
<dbReference type="GO" id="GO:0003908">
    <property type="term" value="F:methylated-DNA-[protein]-cysteine S-methyltransferase activity"/>
    <property type="evidence" value="ECO:0007669"/>
    <property type="project" value="UniProtKB-EC"/>
</dbReference>
<comment type="catalytic activity">
    <reaction evidence="7 8">
        <text>a 6-O-methyl-2'-deoxyguanosine in DNA + L-cysteinyl-[protein] = S-methyl-L-cysteinyl-[protein] + a 2'-deoxyguanosine in DNA</text>
        <dbReference type="Rhea" id="RHEA:24000"/>
        <dbReference type="Rhea" id="RHEA-COMP:10131"/>
        <dbReference type="Rhea" id="RHEA-COMP:10132"/>
        <dbReference type="Rhea" id="RHEA-COMP:11367"/>
        <dbReference type="Rhea" id="RHEA-COMP:11368"/>
        <dbReference type="ChEBI" id="CHEBI:29950"/>
        <dbReference type="ChEBI" id="CHEBI:82612"/>
        <dbReference type="ChEBI" id="CHEBI:85445"/>
        <dbReference type="ChEBI" id="CHEBI:85448"/>
        <dbReference type="EC" id="2.1.1.63"/>
    </reaction>
</comment>
<evidence type="ECO:0000256" key="6">
    <source>
        <dbReference type="ARBA" id="ARBA00023204"/>
    </source>
</evidence>